<accession>A0A6H0Y2B5</accession>
<dbReference type="GO" id="GO:0071035">
    <property type="term" value="P:nuclear polyadenylation-dependent rRNA catabolic process"/>
    <property type="evidence" value="ECO:0007669"/>
    <property type="project" value="TreeGrafter"/>
</dbReference>
<dbReference type="GO" id="GO:0034473">
    <property type="term" value="P:U1 snRNA 3'-end processing"/>
    <property type="evidence" value="ECO:0007669"/>
    <property type="project" value="TreeGrafter"/>
</dbReference>
<comment type="subcellular location">
    <subcellularLocation>
        <location evidence="1">Cytoplasm</location>
    </subcellularLocation>
    <subcellularLocation>
        <location evidence="2">Nucleus</location>
        <location evidence="2">Nucleolus</location>
    </subcellularLocation>
</comment>
<dbReference type="OrthoDB" id="45882at2759"/>
<evidence type="ECO:0000313" key="11">
    <source>
        <dbReference type="EMBL" id="QIX01154.1"/>
    </source>
</evidence>
<dbReference type="GO" id="GO:0000467">
    <property type="term" value="P:exonucleolytic trimming to generate mature 3'-end of 5.8S rRNA from tricistronic rRNA transcript (SSU-rRNA, 5.8S rRNA, LSU-rRNA)"/>
    <property type="evidence" value="ECO:0007669"/>
    <property type="project" value="TreeGrafter"/>
</dbReference>
<dbReference type="SUPFAM" id="SSF54211">
    <property type="entry name" value="Ribosomal protein S5 domain 2-like"/>
    <property type="match status" value="1"/>
</dbReference>
<dbReference type="SUPFAM" id="SSF55666">
    <property type="entry name" value="Ribonuclease PH domain 2-like"/>
    <property type="match status" value="1"/>
</dbReference>
<sequence length="326" mass="35026">MAREDNATPPTTLAFSHATFAKLTPKAYLQAHLQNADTVRPNNRKPGQFRDVAINTGSLANSNGSAVVRLGDTAVVCGVRAEILATSDMPMPPNNIADDDLVQHLGLLVPNLELSTGCSPAHLPGNPPSGLAQSLTWRLRALLNTTGLVAIDELRIQYEQPALEDDDDGPKLVTKAYWTLYLDILCMSLDGSCFDAAWIALLAALQGTKLPKAAWDPDRETILCSPRAEEALPLRLSSLPVASTFAAFTTASPLRDPALAENWTLADPDAFEEDACSEFVTITTGEVDIARIEKSGGSVLSTTQVRHCISSAVQRRKDVVSLLARK</sequence>
<keyword evidence="8" id="KW-0539">Nucleus</keyword>
<name>A0A6H0Y2B5_9PEZI</name>
<dbReference type="PANTHER" id="PTHR11097:SF9">
    <property type="entry name" value="EXOSOME COMPLEX COMPONENT RRP43"/>
    <property type="match status" value="1"/>
</dbReference>
<proteinExistence type="inferred from homology"/>
<evidence type="ECO:0000256" key="4">
    <source>
        <dbReference type="ARBA" id="ARBA00022490"/>
    </source>
</evidence>
<dbReference type="Proteomes" id="UP000503462">
    <property type="component" value="Chromosome 4"/>
</dbReference>
<dbReference type="GO" id="GO:0000177">
    <property type="term" value="C:cytoplasmic exosome (RNase complex)"/>
    <property type="evidence" value="ECO:0007669"/>
    <property type="project" value="TreeGrafter"/>
</dbReference>
<keyword evidence="5" id="KW-0698">rRNA processing</keyword>
<keyword evidence="12" id="KW-1185">Reference proteome</keyword>
<evidence type="ECO:0000256" key="1">
    <source>
        <dbReference type="ARBA" id="ARBA00004496"/>
    </source>
</evidence>
<evidence type="ECO:0000256" key="3">
    <source>
        <dbReference type="ARBA" id="ARBA00006678"/>
    </source>
</evidence>
<reference evidence="11 12" key="1">
    <citation type="journal article" date="2016" name="Sci. Rep.">
        <title>Peltaster fructicola genome reveals evolution from an invasive phytopathogen to an ectophytic parasite.</title>
        <authorList>
            <person name="Xu C."/>
            <person name="Chen H."/>
            <person name="Gleason M.L."/>
            <person name="Xu J.R."/>
            <person name="Liu H."/>
            <person name="Zhang R."/>
            <person name="Sun G."/>
        </authorList>
    </citation>
    <scope>NUCLEOTIDE SEQUENCE [LARGE SCALE GENOMIC DNA]</scope>
    <source>
        <strain evidence="11 12">LNHT1506</strain>
    </source>
</reference>
<organism evidence="11 12">
    <name type="scientific">Peltaster fructicola</name>
    <dbReference type="NCBI Taxonomy" id="286661"/>
    <lineage>
        <taxon>Eukaryota</taxon>
        <taxon>Fungi</taxon>
        <taxon>Dikarya</taxon>
        <taxon>Ascomycota</taxon>
        <taxon>Pezizomycotina</taxon>
        <taxon>Dothideomycetes</taxon>
        <taxon>Dothideomycetes incertae sedis</taxon>
        <taxon>Peltaster</taxon>
    </lineage>
</organism>
<dbReference type="GO" id="GO:0034475">
    <property type="term" value="P:U4 snRNA 3'-end processing"/>
    <property type="evidence" value="ECO:0007669"/>
    <property type="project" value="TreeGrafter"/>
</dbReference>
<evidence type="ECO:0000256" key="5">
    <source>
        <dbReference type="ARBA" id="ARBA00022552"/>
    </source>
</evidence>
<dbReference type="InterPro" id="IPR027408">
    <property type="entry name" value="PNPase/RNase_PH_dom_sf"/>
</dbReference>
<dbReference type="InterPro" id="IPR050590">
    <property type="entry name" value="Exosome_comp_Rrp42_subfam"/>
</dbReference>
<dbReference type="PANTHER" id="PTHR11097">
    <property type="entry name" value="EXOSOME COMPLEX EXONUCLEASE RIBOSOMAL RNA PROCESSING PROTEIN"/>
    <property type="match status" value="1"/>
</dbReference>
<dbReference type="GO" id="GO:0034476">
    <property type="term" value="P:U5 snRNA 3'-end processing"/>
    <property type="evidence" value="ECO:0007669"/>
    <property type="project" value="TreeGrafter"/>
</dbReference>
<evidence type="ECO:0000256" key="9">
    <source>
        <dbReference type="ARBA" id="ARBA00030617"/>
    </source>
</evidence>
<protein>
    <recommendedName>
        <fullName evidence="9">Ribosomal RNA-processing protein 43</fullName>
    </recommendedName>
</protein>
<dbReference type="GO" id="GO:0005730">
    <property type="term" value="C:nucleolus"/>
    <property type="evidence" value="ECO:0007669"/>
    <property type="project" value="UniProtKB-SubCell"/>
</dbReference>
<dbReference type="GO" id="GO:0035925">
    <property type="term" value="F:mRNA 3'-UTR AU-rich region binding"/>
    <property type="evidence" value="ECO:0007669"/>
    <property type="project" value="TreeGrafter"/>
</dbReference>
<evidence type="ECO:0000256" key="6">
    <source>
        <dbReference type="ARBA" id="ARBA00022835"/>
    </source>
</evidence>
<comment type="similarity">
    <text evidence="3">Belongs to the RNase PH family.</text>
</comment>
<keyword evidence="6" id="KW-0271">Exosome</keyword>
<dbReference type="GO" id="GO:0016075">
    <property type="term" value="P:rRNA catabolic process"/>
    <property type="evidence" value="ECO:0007669"/>
    <property type="project" value="TreeGrafter"/>
</dbReference>
<evidence type="ECO:0000259" key="10">
    <source>
        <dbReference type="Pfam" id="PF01138"/>
    </source>
</evidence>
<feature type="domain" description="Exoribonuclease phosphorolytic" evidence="10">
    <location>
        <begin position="48"/>
        <end position="211"/>
    </location>
</feature>
<keyword evidence="7" id="KW-0694">RNA-binding</keyword>
<evidence type="ECO:0000256" key="7">
    <source>
        <dbReference type="ARBA" id="ARBA00022884"/>
    </source>
</evidence>
<dbReference type="AlphaFoldDB" id="A0A6H0Y2B5"/>
<dbReference type="Gene3D" id="3.30.230.70">
    <property type="entry name" value="GHMP Kinase, N-terminal domain"/>
    <property type="match status" value="1"/>
</dbReference>
<gene>
    <name evidence="11" type="ORF">AMS68_006671</name>
</gene>
<dbReference type="EMBL" id="CP051142">
    <property type="protein sequence ID" value="QIX01154.1"/>
    <property type="molecule type" value="Genomic_DNA"/>
</dbReference>
<evidence type="ECO:0000256" key="8">
    <source>
        <dbReference type="ARBA" id="ARBA00023242"/>
    </source>
</evidence>
<evidence type="ECO:0000256" key="2">
    <source>
        <dbReference type="ARBA" id="ARBA00004604"/>
    </source>
</evidence>
<dbReference type="InterPro" id="IPR001247">
    <property type="entry name" value="ExoRNase_PH_dom1"/>
</dbReference>
<dbReference type="GO" id="GO:0000176">
    <property type="term" value="C:nuclear exosome (RNase complex)"/>
    <property type="evidence" value="ECO:0007669"/>
    <property type="project" value="TreeGrafter"/>
</dbReference>
<evidence type="ECO:0000313" key="12">
    <source>
        <dbReference type="Proteomes" id="UP000503462"/>
    </source>
</evidence>
<dbReference type="GO" id="GO:0071038">
    <property type="term" value="P:TRAMP-dependent tRNA surveillance pathway"/>
    <property type="evidence" value="ECO:0007669"/>
    <property type="project" value="TreeGrafter"/>
</dbReference>
<dbReference type="InterPro" id="IPR020568">
    <property type="entry name" value="Ribosomal_Su5_D2-typ_SF"/>
</dbReference>
<dbReference type="Pfam" id="PF01138">
    <property type="entry name" value="RNase_PH"/>
    <property type="match status" value="1"/>
</dbReference>
<keyword evidence="4" id="KW-0963">Cytoplasm</keyword>
<dbReference type="GO" id="GO:0071028">
    <property type="term" value="P:nuclear mRNA surveillance"/>
    <property type="evidence" value="ECO:0007669"/>
    <property type="project" value="TreeGrafter"/>
</dbReference>
<dbReference type="InterPro" id="IPR036345">
    <property type="entry name" value="ExoRNase_PH_dom2_sf"/>
</dbReference>